<name>A0A8S4AWD3_9TELE</name>
<dbReference type="PANTHER" id="PTHR11188:SF135">
    <property type="entry name" value="ARRESTIN DOMAIN CONTAINING 3-LIKE-RELATED"/>
    <property type="match status" value="1"/>
</dbReference>
<dbReference type="InterPro" id="IPR011021">
    <property type="entry name" value="Arrestin-like_N"/>
</dbReference>
<feature type="domain" description="Arrestin C-terminal-like" evidence="2">
    <location>
        <begin position="932"/>
        <end position="1059"/>
    </location>
</feature>
<protein>
    <submittedName>
        <fullName evidence="3">(Atlantic silverside) hypothetical protein</fullName>
    </submittedName>
</protein>
<feature type="domain" description="Arrestin C-terminal-like" evidence="2">
    <location>
        <begin position="524"/>
        <end position="660"/>
    </location>
</feature>
<dbReference type="Pfam" id="PF02752">
    <property type="entry name" value="Arrestin_C"/>
    <property type="match status" value="3"/>
</dbReference>
<dbReference type="SUPFAM" id="SSF81296">
    <property type="entry name" value="E set domains"/>
    <property type="match status" value="6"/>
</dbReference>
<proteinExistence type="inferred from homology"/>
<dbReference type="InterPro" id="IPR011022">
    <property type="entry name" value="Arrestin_C-like"/>
</dbReference>
<dbReference type="SMART" id="SM01017">
    <property type="entry name" value="Arrestin_C"/>
    <property type="match status" value="3"/>
</dbReference>
<dbReference type="InterPro" id="IPR014752">
    <property type="entry name" value="Arrestin-like_C"/>
</dbReference>
<gene>
    <name evidence="3" type="ORF">MMEN_LOCUS10516</name>
</gene>
<comment type="caution">
    <text evidence="3">The sequence shown here is derived from an EMBL/GenBank/DDBJ whole genome shotgun (WGS) entry which is preliminary data.</text>
</comment>
<evidence type="ECO:0000313" key="4">
    <source>
        <dbReference type="Proteomes" id="UP000677803"/>
    </source>
</evidence>
<keyword evidence="4" id="KW-1185">Reference proteome</keyword>
<feature type="domain" description="Arrestin C-terminal-like" evidence="2">
    <location>
        <begin position="206"/>
        <end position="336"/>
    </location>
</feature>
<evidence type="ECO:0000313" key="3">
    <source>
        <dbReference type="EMBL" id="CAG5922481.1"/>
    </source>
</evidence>
<dbReference type="Gene3D" id="2.60.40.640">
    <property type="match status" value="6"/>
</dbReference>
<dbReference type="GO" id="GO:0015031">
    <property type="term" value="P:protein transport"/>
    <property type="evidence" value="ECO:0007669"/>
    <property type="project" value="TreeGrafter"/>
</dbReference>
<dbReference type="InterPro" id="IPR050357">
    <property type="entry name" value="Arrestin_domain-protein"/>
</dbReference>
<organism evidence="3 4">
    <name type="scientific">Menidia menidia</name>
    <name type="common">Atlantic silverside</name>
    <dbReference type="NCBI Taxonomy" id="238744"/>
    <lineage>
        <taxon>Eukaryota</taxon>
        <taxon>Metazoa</taxon>
        <taxon>Chordata</taxon>
        <taxon>Craniata</taxon>
        <taxon>Vertebrata</taxon>
        <taxon>Euteleostomi</taxon>
        <taxon>Actinopterygii</taxon>
        <taxon>Neopterygii</taxon>
        <taxon>Teleostei</taxon>
        <taxon>Neoteleostei</taxon>
        <taxon>Acanthomorphata</taxon>
        <taxon>Ovalentaria</taxon>
        <taxon>Atherinomorphae</taxon>
        <taxon>Atheriniformes</taxon>
        <taxon>Atherinopsidae</taxon>
        <taxon>Menidiinae</taxon>
        <taxon>Menidia</taxon>
    </lineage>
</organism>
<reference evidence="3" key="1">
    <citation type="submission" date="2021-05" db="EMBL/GenBank/DDBJ databases">
        <authorList>
            <person name="Tigano A."/>
        </authorList>
    </citation>
    <scope>NUCLEOTIDE SEQUENCE</scope>
</reference>
<dbReference type="PANTHER" id="PTHR11188">
    <property type="entry name" value="ARRESTIN DOMAIN CONTAINING PROTEIN"/>
    <property type="match status" value="1"/>
</dbReference>
<evidence type="ECO:0000256" key="1">
    <source>
        <dbReference type="ARBA" id="ARBA00005298"/>
    </source>
</evidence>
<dbReference type="GO" id="GO:0007399">
    <property type="term" value="P:nervous system development"/>
    <property type="evidence" value="ECO:0007669"/>
    <property type="project" value="UniProtKB-ARBA"/>
</dbReference>
<dbReference type="GO" id="GO:0005737">
    <property type="term" value="C:cytoplasm"/>
    <property type="evidence" value="ECO:0007669"/>
    <property type="project" value="TreeGrafter"/>
</dbReference>
<dbReference type="InterPro" id="IPR014756">
    <property type="entry name" value="Ig_E-set"/>
</dbReference>
<sequence>MFEQRIRNFNISFNMLNGRNTFSSGDLVTGHLSFDLTKETRITSLTIKLKGHAKVHWSTGGGGGRKGRRRRKHYHANIEFFNHKGVIMQENCGKRKSRARLDVPLPQISDLVFSYAAVGGTPKLQPGTHMYPISLQLPRGDFPSSFRGVHGEILYTITVGINRPWHMSNDFVTELNFVNHINTNQPELWAPLSGSNSKTLCCLWCSSGPITMTVTVEKKAFAPGETAKIICKFSNASTRTATPKVKLQQSQTFYTHNHANKRTLCKSLAYTTGDPVGANTPTVHTEILLTIPPSACLSISNCSIIDVHYDLEVSLFVKGSHDLTVLCPIILCDTSAYTGAPAFQLLCNSARSTMENNVKSFSVEYNPINKNNVFSCGDYIAGKITLELTNECKIEALCVKLKGKAEVKWTEHHGKTVVTYHKKEKYFSIKQFLIPKGQGNNLIGKGCHVYPFTLQIPTGDLPSSFRGKFGKIVYTLEGNLSRSMRMDSKAKAPFTFINKESLKSDPGLMIPQHSMIDQKMRLFTSGEVAMEVNIPHTGFRQGEGIQVVASIQNKSSRDIKPKYCLYQKYSYFAKGKRKIEKKDILKEVGEAIPRSAGQTVTRLITVPATTCASILNCNIIKAEYRLRVYLDVKFASDPEIKFNIVILPALEGSDGEHPPPYFGSETFPSVFASGASYFQNTTDSVPSAPPAYMSYGVYPSLIGKQPPGRPGLGGGGGPGHTLRLPALIEVPLRPSEPSLCLTPPKNMSTTVKKLEVTYNPINDSNTFTNGDIVTGQVTLEVAKDCQIDSLSIKFKGKAEVLWSERHGQVTVVYHSKDKYFSIKQYFIRDKNIKDDEKALVIHNPETYCSVVAPGVHVYPFTFQIPSQEMPSSFKGADGKIQFLLEARLGRSMRIAKKESTKINFVSNAAINSVYGLMTPQHESKDKKMKLFTSGSVAMDVDLEKSGFYQGEGLKVLAFIKNDSSREIKPKYCIYSKHSFFARGKRRVHTYDLIKEVGAPIPPSTSEKVTQIINVPHDAEPSILNCSILKAEYRLRVYLDVKYASDPEIKFDIVIMPASQAYAVALAPPPAATSFGFEPLGNPNPPVWGLGPPQPPAVPQFSDQPPPPYGAYAMYPSLNEFTNK</sequence>
<dbReference type="AlphaFoldDB" id="A0A8S4AWD3"/>
<dbReference type="EMBL" id="CAJRST010011112">
    <property type="protein sequence ID" value="CAG5922481.1"/>
    <property type="molecule type" value="Genomic_DNA"/>
</dbReference>
<evidence type="ECO:0000259" key="2">
    <source>
        <dbReference type="SMART" id="SM01017"/>
    </source>
</evidence>
<dbReference type="GO" id="GO:0005886">
    <property type="term" value="C:plasma membrane"/>
    <property type="evidence" value="ECO:0007669"/>
    <property type="project" value="TreeGrafter"/>
</dbReference>
<accession>A0A8S4AWD3</accession>
<dbReference type="OrthoDB" id="2333384at2759"/>
<comment type="similarity">
    <text evidence="1">Belongs to the arrestin family.</text>
</comment>
<dbReference type="Proteomes" id="UP000677803">
    <property type="component" value="Unassembled WGS sequence"/>
</dbReference>
<dbReference type="Pfam" id="PF00339">
    <property type="entry name" value="Arrestin_N"/>
    <property type="match status" value="3"/>
</dbReference>